<dbReference type="AlphaFoldDB" id="A0A0A9A129"/>
<proteinExistence type="predicted"/>
<name>A0A0A9A129_ARUDO</name>
<evidence type="ECO:0000313" key="1">
    <source>
        <dbReference type="EMBL" id="JAD44801.1"/>
    </source>
</evidence>
<reference evidence="1" key="2">
    <citation type="journal article" date="2015" name="Data Brief">
        <title>Shoot transcriptome of the giant reed, Arundo donax.</title>
        <authorList>
            <person name="Barrero R.A."/>
            <person name="Guerrero F.D."/>
            <person name="Moolhuijzen P."/>
            <person name="Goolsby J.A."/>
            <person name="Tidwell J."/>
            <person name="Bellgard S.E."/>
            <person name="Bellgard M.I."/>
        </authorList>
    </citation>
    <scope>NUCLEOTIDE SEQUENCE</scope>
    <source>
        <tissue evidence="1">Shoot tissue taken approximately 20 cm above the soil surface</tissue>
    </source>
</reference>
<organism evidence="1">
    <name type="scientific">Arundo donax</name>
    <name type="common">Giant reed</name>
    <name type="synonym">Donax arundinaceus</name>
    <dbReference type="NCBI Taxonomy" id="35708"/>
    <lineage>
        <taxon>Eukaryota</taxon>
        <taxon>Viridiplantae</taxon>
        <taxon>Streptophyta</taxon>
        <taxon>Embryophyta</taxon>
        <taxon>Tracheophyta</taxon>
        <taxon>Spermatophyta</taxon>
        <taxon>Magnoliopsida</taxon>
        <taxon>Liliopsida</taxon>
        <taxon>Poales</taxon>
        <taxon>Poaceae</taxon>
        <taxon>PACMAD clade</taxon>
        <taxon>Arundinoideae</taxon>
        <taxon>Arundineae</taxon>
        <taxon>Arundo</taxon>
    </lineage>
</organism>
<protein>
    <submittedName>
        <fullName evidence="1">Uncharacterized protein</fullName>
    </submittedName>
</protein>
<sequence length="28" mass="3423">MNKLLTFMRINIMIKIKYTSRILNNESH</sequence>
<dbReference type="EMBL" id="GBRH01253094">
    <property type="protein sequence ID" value="JAD44801.1"/>
    <property type="molecule type" value="Transcribed_RNA"/>
</dbReference>
<reference evidence="1" key="1">
    <citation type="submission" date="2014-09" db="EMBL/GenBank/DDBJ databases">
        <authorList>
            <person name="Magalhaes I.L.F."/>
            <person name="Oliveira U."/>
            <person name="Santos F.R."/>
            <person name="Vidigal T.H.D.A."/>
            <person name="Brescovit A.D."/>
            <person name="Santos A.J."/>
        </authorList>
    </citation>
    <scope>NUCLEOTIDE SEQUENCE</scope>
    <source>
        <tissue evidence="1">Shoot tissue taken approximately 20 cm above the soil surface</tissue>
    </source>
</reference>
<accession>A0A0A9A129</accession>